<comment type="similarity">
    <text evidence="1">Belongs to the type-I restriction system S methylase family.</text>
</comment>
<dbReference type="PANTHER" id="PTHR30408:SF12">
    <property type="entry name" value="TYPE I RESTRICTION ENZYME MJAVIII SPECIFICITY SUBUNIT"/>
    <property type="match status" value="1"/>
</dbReference>
<keyword evidence="2" id="KW-0680">Restriction system</keyword>
<protein>
    <recommendedName>
        <fullName evidence="4">Type I restriction modification DNA specificity domain-containing protein</fullName>
    </recommendedName>
</protein>
<gene>
    <name evidence="5" type="ORF">GWG61_05995</name>
</gene>
<dbReference type="InterPro" id="IPR052021">
    <property type="entry name" value="Type-I_RS_S_subunit"/>
</dbReference>
<feature type="domain" description="Type I restriction modification DNA specificity" evidence="4">
    <location>
        <begin position="20"/>
        <end position="202"/>
    </location>
</feature>
<dbReference type="EMBL" id="JAADJO010000012">
    <property type="protein sequence ID" value="NDJ74041.1"/>
    <property type="molecule type" value="Genomic_DNA"/>
</dbReference>
<dbReference type="InterPro" id="IPR044946">
    <property type="entry name" value="Restrct_endonuc_typeI_TRD_sf"/>
</dbReference>
<comment type="caution">
    <text evidence="5">The sequence shown here is derived from an EMBL/GenBank/DDBJ whole genome shotgun (WGS) entry which is preliminary data.</text>
</comment>
<dbReference type="SUPFAM" id="SSF116734">
    <property type="entry name" value="DNA methylase specificity domain"/>
    <property type="match status" value="2"/>
</dbReference>
<reference evidence="5" key="1">
    <citation type="submission" date="2020-01" db="EMBL/GenBank/DDBJ databases">
        <title>Vaginal microbiome of pregnant Indian women: Insights into the genome of dominants Lactobacillus species.</title>
        <authorList>
            <person name="Das B."/>
            <person name="Mehta O."/>
            <person name="Ghosh T.S."/>
            <person name="Kothidar A."/>
            <person name="Gowtham M.R."/>
            <person name="Mitra R."/>
            <person name="Kshetrapal P."/>
            <person name="Wadhwa N."/>
            <person name="Thiruvengadam R."/>
            <person name="Nair G.B."/>
            <person name="Bhatnagar S."/>
            <person name="Das B."/>
        </authorList>
    </citation>
    <scope>NUCLEOTIDE SEQUENCE</scope>
    <source>
        <strain evidence="5">Indica</strain>
    </source>
</reference>
<feature type="domain" description="Type I restriction modification DNA specificity" evidence="4">
    <location>
        <begin position="229"/>
        <end position="404"/>
    </location>
</feature>
<dbReference type="GO" id="GO:0003677">
    <property type="term" value="F:DNA binding"/>
    <property type="evidence" value="ECO:0007669"/>
    <property type="project" value="UniProtKB-KW"/>
</dbReference>
<evidence type="ECO:0000259" key="4">
    <source>
        <dbReference type="Pfam" id="PF01420"/>
    </source>
</evidence>
<dbReference type="RefSeq" id="WP_162014059.1">
    <property type="nucleotide sequence ID" value="NZ_CAZZQF010000001.1"/>
</dbReference>
<keyword evidence="3" id="KW-0238">DNA-binding</keyword>
<name>A0A6B2FTH7_9LACO</name>
<dbReference type="Gene3D" id="1.10.287.1120">
    <property type="entry name" value="Bipartite methylase S protein"/>
    <property type="match status" value="1"/>
</dbReference>
<evidence type="ECO:0000313" key="5">
    <source>
        <dbReference type="EMBL" id="NDJ74041.1"/>
    </source>
</evidence>
<evidence type="ECO:0000256" key="1">
    <source>
        <dbReference type="ARBA" id="ARBA00010923"/>
    </source>
</evidence>
<proteinExistence type="inferred from homology"/>
<dbReference type="PANTHER" id="PTHR30408">
    <property type="entry name" value="TYPE-1 RESTRICTION ENZYME ECOKI SPECIFICITY PROTEIN"/>
    <property type="match status" value="1"/>
</dbReference>
<evidence type="ECO:0000256" key="3">
    <source>
        <dbReference type="ARBA" id="ARBA00023125"/>
    </source>
</evidence>
<accession>A0A6B2FTH7</accession>
<sequence>MTKSDDKRVPALRFKGFTDDWEQRKLGAYYWFKNGINKNKEFFGEGTPIVNYTDVYHHRALTSNLIKGLVRVNKNEIENYSVNKGDVFFTRTSETIREIGYPAVVLNVNPNTVFSGFLIRVRPIKIEPLVPEFKKYIFFTHTFRKEMMKKSSITTRALTSGSNLAQMYINFPNSSSEQNQIGKVISLLDKFIMLQQRKLKLLKLLKKAMLQTLFTDKSIPNLRFISFDKNWDIVKLKDVGKATGGTSIESEFTPIGGTHKVISIGSYKENHTYNDQGIRVNLNDKTQKRVLNKDDLTMILNDKTTSGRIIGSVLLIPVDNVFVYNQRTERIEPNHKKFSSKFLYQYLNSPNIRNKIISNAQGNTQIYVNWSSISKLKYLMPQKKEQDKISKLLFTLDSIINNQQLRIKKYEKFKQFLLQNMFI</sequence>
<organism evidence="5">
    <name type="scientific">Lactobacillus paragasseri</name>
    <dbReference type="NCBI Taxonomy" id="2107999"/>
    <lineage>
        <taxon>Bacteria</taxon>
        <taxon>Bacillati</taxon>
        <taxon>Bacillota</taxon>
        <taxon>Bacilli</taxon>
        <taxon>Lactobacillales</taxon>
        <taxon>Lactobacillaceae</taxon>
        <taxon>Lactobacillus</taxon>
    </lineage>
</organism>
<dbReference type="GO" id="GO:0009307">
    <property type="term" value="P:DNA restriction-modification system"/>
    <property type="evidence" value="ECO:0007669"/>
    <property type="project" value="UniProtKB-KW"/>
</dbReference>
<evidence type="ECO:0000256" key="2">
    <source>
        <dbReference type="ARBA" id="ARBA00022747"/>
    </source>
</evidence>
<dbReference type="Pfam" id="PF01420">
    <property type="entry name" value="Methylase_S"/>
    <property type="match status" value="2"/>
</dbReference>
<dbReference type="Gene3D" id="3.90.220.20">
    <property type="entry name" value="DNA methylase specificity domains"/>
    <property type="match status" value="2"/>
</dbReference>
<dbReference type="InterPro" id="IPR000055">
    <property type="entry name" value="Restrct_endonuc_typeI_TRD"/>
</dbReference>
<dbReference type="AlphaFoldDB" id="A0A6B2FTH7"/>